<dbReference type="EMBL" id="JAOBTT010000001">
    <property type="protein sequence ID" value="MDZ7278823.1"/>
    <property type="molecule type" value="Genomic_DNA"/>
</dbReference>
<keyword evidence="3" id="KW-1185">Reference proteome</keyword>
<reference evidence="3" key="1">
    <citation type="submission" date="2023-07" db="EMBL/GenBank/DDBJ databases">
        <title>Structural and functional analysis of rice phyllospheric bacteria for their antimicrobial properties and defense elicitation against blast disease.</title>
        <authorList>
            <person name="Sahu K.P."/>
            <person name="Asharani P."/>
            <person name="Kumar M."/>
            <person name="Reddy B."/>
            <person name="Kumar A."/>
        </authorList>
    </citation>
    <scope>NUCLEOTIDE SEQUENCE [LARGE SCALE GENOMIC DNA]</scope>
    <source>
        <strain evidence="3">OsEp_Plm_30P10</strain>
    </source>
</reference>
<organism evidence="2 3">
    <name type="scientific">Pantoea eucrina</name>
    <dbReference type="NCBI Taxonomy" id="472693"/>
    <lineage>
        <taxon>Bacteria</taxon>
        <taxon>Pseudomonadati</taxon>
        <taxon>Pseudomonadota</taxon>
        <taxon>Gammaproteobacteria</taxon>
        <taxon>Enterobacterales</taxon>
        <taxon>Erwiniaceae</taxon>
        <taxon>Pantoea</taxon>
    </lineage>
</organism>
<gene>
    <name evidence="2" type="ORF">N4G40_11155</name>
</gene>
<dbReference type="InterPro" id="IPR007404">
    <property type="entry name" value="YdjM-like"/>
</dbReference>
<dbReference type="Proteomes" id="UP001288620">
    <property type="component" value="Unassembled WGS sequence"/>
</dbReference>
<dbReference type="PANTHER" id="PTHR40031:SF1">
    <property type="entry name" value="MEMBRANE-BOUND METAL-DEPENDENT HYDROLASE"/>
    <property type="match status" value="1"/>
</dbReference>
<sequence length="321" mass="36203">MDSLSQLTLGAAVTVAVMGKRVPLWQAALVGAVAGTLPDLDVFIDHGDAVRNMTLHRTESHALLLLTLFAPLLGWLVARLTQSRPHWRAWCLAIWLALVTHPLLDLTTVYGTQLGLPLTDYPWAIGSMYIVDPLYTLPLLLALGITLWRKQLRWNQGGLVVSTLYLAWSMVIQSVATHQIKQELARQSLPFQQLLVTPTAFNTLVWRTVVMTPDRYGEAYWSLLSPNRPLTVQWHPRNPQLFTPFKGHWHAERVAWFSHGFYALREQDGQTLIADLRMGEAPSYSFTFNLGSPDAPAQAPERAPALRPSLVQAWHKLRERL</sequence>
<dbReference type="GO" id="GO:0016787">
    <property type="term" value="F:hydrolase activity"/>
    <property type="evidence" value="ECO:0007669"/>
    <property type="project" value="UniProtKB-KW"/>
</dbReference>
<keyword evidence="1" id="KW-0472">Membrane</keyword>
<feature type="transmembrane region" description="Helical" evidence="1">
    <location>
        <begin position="60"/>
        <end position="78"/>
    </location>
</feature>
<feature type="transmembrane region" description="Helical" evidence="1">
    <location>
        <begin position="90"/>
        <end position="111"/>
    </location>
</feature>
<name>A0ABU5LFU4_9GAMM</name>
<keyword evidence="2" id="KW-0378">Hydrolase</keyword>
<keyword evidence="1" id="KW-1133">Transmembrane helix</keyword>
<comment type="caution">
    <text evidence="2">The sequence shown here is derived from an EMBL/GenBank/DDBJ whole genome shotgun (WGS) entry which is preliminary data.</text>
</comment>
<dbReference type="PANTHER" id="PTHR40031">
    <property type="entry name" value="HYPOTHETICAL MEMBRANE SPANNING PROTEIN"/>
    <property type="match status" value="1"/>
</dbReference>
<dbReference type="InterPro" id="IPR053170">
    <property type="entry name" value="Transcription_regulator"/>
</dbReference>
<evidence type="ECO:0000313" key="2">
    <source>
        <dbReference type="EMBL" id="MDZ7278823.1"/>
    </source>
</evidence>
<dbReference type="RefSeq" id="WP_322542751.1">
    <property type="nucleotide sequence ID" value="NZ_JAOBTT010000001.1"/>
</dbReference>
<evidence type="ECO:0000313" key="3">
    <source>
        <dbReference type="Proteomes" id="UP001288620"/>
    </source>
</evidence>
<feature type="transmembrane region" description="Helical" evidence="1">
    <location>
        <begin position="157"/>
        <end position="176"/>
    </location>
</feature>
<dbReference type="Pfam" id="PF04307">
    <property type="entry name" value="YdjM"/>
    <property type="match status" value="1"/>
</dbReference>
<feature type="transmembrane region" description="Helical" evidence="1">
    <location>
        <begin position="123"/>
        <end position="145"/>
    </location>
</feature>
<proteinExistence type="predicted"/>
<protein>
    <submittedName>
        <fullName evidence="2">Metal-dependent hydrolase</fullName>
    </submittedName>
</protein>
<evidence type="ECO:0000256" key="1">
    <source>
        <dbReference type="SAM" id="Phobius"/>
    </source>
</evidence>
<accession>A0ABU5LFU4</accession>
<keyword evidence="1" id="KW-0812">Transmembrane</keyword>